<dbReference type="SUPFAM" id="SSF51905">
    <property type="entry name" value="FAD/NAD(P)-binding domain"/>
    <property type="match status" value="1"/>
</dbReference>
<organism evidence="6 7">
    <name type="scientific">Taxus chinensis</name>
    <name type="common">Chinese yew</name>
    <name type="synonym">Taxus wallichiana var. chinensis</name>
    <dbReference type="NCBI Taxonomy" id="29808"/>
    <lineage>
        <taxon>Eukaryota</taxon>
        <taxon>Viridiplantae</taxon>
        <taxon>Streptophyta</taxon>
        <taxon>Embryophyta</taxon>
        <taxon>Tracheophyta</taxon>
        <taxon>Spermatophyta</taxon>
        <taxon>Pinopsida</taxon>
        <taxon>Pinidae</taxon>
        <taxon>Conifers II</taxon>
        <taxon>Cupressales</taxon>
        <taxon>Taxaceae</taxon>
        <taxon>Taxus</taxon>
    </lineage>
</organism>
<dbReference type="EC" id="1.-.-.-" evidence="5"/>
<keyword evidence="4 5" id="KW-0560">Oxidoreductase</keyword>
<keyword evidence="5" id="KW-0503">Monooxygenase</keyword>
<dbReference type="PANTHER" id="PTHR23023">
    <property type="entry name" value="DIMETHYLANILINE MONOOXYGENASE"/>
    <property type="match status" value="1"/>
</dbReference>
<proteinExistence type="inferred from homology"/>
<evidence type="ECO:0000313" key="7">
    <source>
        <dbReference type="Proteomes" id="UP000824469"/>
    </source>
</evidence>
<dbReference type="EMBL" id="JAHRHJ020000005">
    <property type="protein sequence ID" value="KAH9313938.1"/>
    <property type="molecule type" value="Genomic_DNA"/>
</dbReference>
<sequence length="204" mass="23295">MSCNAMKETPKSCKVAVIGAGAAGLVAARELHREGHQIVVFEQSDNVGGTWVYDPHVESDPLGLEPNRTAVHTSMYLSLRTNLPRELMAFNDYPFKTVEGRDCRRFPGHREVALYLEDFADQFDLLRFIRFRTLVEYVAMDSKYQNQWIVRSCADRTDAREEVYDAVVVCNGHFTQPRIAEIQEVFEALMHPMDPFGQTSSMQE</sequence>
<gene>
    <name evidence="6" type="ORF">KI387_022565</name>
</gene>
<protein>
    <recommendedName>
        <fullName evidence="5">Flavin-containing monooxygenase</fullName>
        <ecNumber evidence="5">1.-.-.-</ecNumber>
    </recommendedName>
</protein>
<evidence type="ECO:0000256" key="4">
    <source>
        <dbReference type="ARBA" id="ARBA00023002"/>
    </source>
</evidence>
<dbReference type="InterPro" id="IPR036188">
    <property type="entry name" value="FAD/NAD-bd_sf"/>
</dbReference>
<evidence type="ECO:0000256" key="1">
    <source>
        <dbReference type="ARBA" id="ARBA00009183"/>
    </source>
</evidence>
<keyword evidence="7" id="KW-1185">Reference proteome</keyword>
<evidence type="ECO:0000313" key="6">
    <source>
        <dbReference type="EMBL" id="KAH9313938.1"/>
    </source>
</evidence>
<evidence type="ECO:0000256" key="5">
    <source>
        <dbReference type="RuleBase" id="RU361177"/>
    </source>
</evidence>
<dbReference type="InterPro" id="IPR050346">
    <property type="entry name" value="FMO-like"/>
</dbReference>
<keyword evidence="3 5" id="KW-0274">FAD</keyword>
<comment type="caution">
    <text evidence="6">The sequence shown here is derived from an EMBL/GenBank/DDBJ whole genome shotgun (WGS) entry which is preliminary data.</text>
</comment>
<name>A0AA38L5M9_TAXCH</name>
<dbReference type="PRINTS" id="PR00419">
    <property type="entry name" value="ADXRDTASE"/>
</dbReference>
<evidence type="ECO:0000256" key="2">
    <source>
        <dbReference type="ARBA" id="ARBA00022630"/>
    </source>
</evidence>
<dbReference type="Pfam" id="PF00743">
    <property type="entry name" value="FMO-like"/>
    <property type="match status" value="1"/>
</dbReference>
<dbReference type="GO" id="GO:0004499">
    <property type="term" value="F:N,N-dimethylaniline monooxygenase activity"/>
    <property type="evidence" value="ECO:0007669"/>
    <property type="project" value="InterPro"/>
</dbReference>
<accession>A0AA38L5M9</accession>
<dbReference type="Proteomes" id="UP000824469">
    <property type="component" value="Unassembled WGS sequence"/>
</dbReference>
<dbReference type="Gene3D" id="3.50.50.60">
    <property type="entry name" value="FAD/NAD(P)-binding domain"/>
    <property type="match status" value="1"/>
</dbReference>
<dbReference type="GO" id="GO:0050661">
    <property type="term" value="F:NADP binding"/>
    <property type="evidence" value="ECO:0007669"/>
    <property type="project" value="InterPro"/>
</dbReference>
<comment type="cofactor">
    <cofactor evidence="5">
        <name>FAD</name>
        <dbReference type="ChEBI" id="CHEBI:57692"/>
    </cofactor>
</comment>
<dbReference type="GO" id="GO:0050660">
    <property type="term" value="F:flavin adenine dinucleotide binding"/>
    <property type="evidence" value="ECO:0007669"/>
    <property type="project" value="InterPro"/>
</dbReference>
<dbReference type="InterPro" id="IPR020946">
    <property type="entry name" value="Flavin_mOase-like"/>
</dbReference>
<evidence type="ECO:0000256" key="3">
    <source>
        <dbReference type="ARBA" id="ARBA00022827"/>
    </source>
</evidence>
<dbReference type="OMA" id="MHSWEYK"/>
<comment type="similarity">
    <text evidence="1 5">Belongs to the FMO family.</text>
</comment>
<dbReference type="AlphaFoldDB" id="A0AA38L5M9"/>
<reference evidence="6 7" key="1">
    <citation type="journal article" date="2021" name="Nat. Plants">
        <title>The Taxus genome provides insights into paclitaxel biosynthesis.</title>
        <authorList>
            <person name="Xiong X."/>
            <person name="Gou J."/>
            <person name="Liao Q."/>
            <person name="Li Y."/>
            <person name="Zhou Q."/>
            <person name="Bi G."/>
            <person name="Li C."/>
            <person name="Du R."/>
            <person name="Wang X."/>
            <person name="Sun T."/>
            <person name="Guo L."/>
            <person name="Liang H."/>
            <person name="Lu P."/>
            <person name="Wu Y."/>
            <person name="Zhang Z."/>
            <person name="Ro D.K."/>
            <person name="Shang Y."/>
            <person name="Huang S."/>
            <person name="Yan J."/>
        </authorList>
    </citation>
    <scope>NUCLEOTIDE SEQUENCE [LARGE SCALE GENOMIC DNA]</scope>
    <source>
        <strain evidence="6">Ta-2019</strain>
    </source>
</reference>
<keyword evidence="2 5" id="KW-0285">Flavoprotein</keyword>